<proteinExistence type="predicted"/>
<organism evidence="1">
    <name type="scientific">Escherichia phage fEgEco12</name>
    <dbReference type="NCBI Taxonomy" id="3158837"/>
    <lineage>
        <taxon>Viruses</taxon>
        <taxon>Duplodnaviria</taxon>
        <taxon>Heunggongvirae</taxon>
        <taxon>Uroviricota</taxon>
        <taxon>Caudoviricetes</taxon>
    </lineage>
</organism>
<protein>
    <submittedName>
        <fullName evidence="1">Uncharacterized protein</fullName>
    </submittedName>
</protein>
<evidence type="ECO:0000313" key="1">
    <source>
        <dbReference type="EMBL" id="XBS49423.1"/>
    </source>
</evidence>
<name>A0AAU7PHA4_9CAUD</name>
<dbReference type="EMBL" id="PP777464">
    <property type="protein sequence ID" value="XBS49423.1"/>
    <property type="molecule type" value="Genomic_DNA"/>
</dbReference>
<sequence length="39" mass="4606">MKGINYFIVNSSNSFHSLAEEYSLLRNSYSFLIINYKEL</sequence>
<reference evidence="1" key="1">
    <citation type="submission" date="2024-05" db="EMBL/GenBank/DDBJ databases">
        <authorList>
            <person name="Badawy S."/>
            <person name="Skurnik M."/>
        </authorList>
    </citation>
    <scope>NUCLEOTIDE SEQUENCE</scope>
</reference>
<accession>A0AAU7PHA4</accession>